<dbReference type="SUPFAM" id="SSF48452">
    <property type="entry name" value="TPR-like"/>
    <property type="match status" value="1"/>
</dbReference>
<dbReference type="GO" id="GO:0000127">
    <property type="term" value="C:transcription factor TFIIIC complex"/>
    <property type="evidence" value="ECO:0007669"/>
    <property type="project" value="TreeGrafter"/>
</dbReference>
<dbReference type="AlphaFoldDB" id="A0AAV9FEZ2"/>
<dbReference type="GO" id="GO:0006383">
    <property type="term" value="P:transcription by RNA polymerase III"/>
    <property type="evidence" value="ECO:0007669"/>
    <property type="project" value="InterPro"/>
</dbReference>
<dbReference type="EMBL" id="JAUJYO010000002">
    <property type="protein sequence ID" value="KAK1323325.1"/>
    <property type="molecule type" value="Genomic_DNA"/>
</dbReference>
<dbReference type="Gene3D" id="1.25.40.10">
    <property type="entry name" value="Tetratricopeptide repeat domain"/>
    <property type="match status" value="1"/>
</dbReference>
<comment type="caution">
    <text evidence="1">The sequence shown here is derived from an EMBL/GenBank/DDBJ whole genome shotgun (WGS) entry which is preliminary data.</text>
</comment>
<gene>
    <name evidence="1" type="ORF">QJS10_CPA02g00871</name>
</gene>
<evidence type="ECO:0000313" key="1">
    <source>
        <dbReference type="EMBL" id="KAK1323325.1"/>
    </source>
</evidence>
<dbReference type="PANTHER" id="PTHR23082">
    <property type="entry name" value="TRANSCRIPTION INITIATION FACTOR IIIC TFIIIC , POLYPEPTIDE 3-RELATED"/>
    <property type="match status" value="1"/>
</dbReference>
<dbReference type="Proteomes" id="UP001180020">
    <property type="component" value="Unassembled WGS sequence"/>
</dbReference>
<reference evidence="1" key="1">
    <citation type="journal article" date="2023" name="Nat. Commun.">
        <title>Diploid and tetraploid genomes of Acorus and the evolution of monocots.</title>
        <authorList>
            <person name="Ma L."/>
            <person name="Liu K.W."/>
            <person name="Li Z."/>
            <person name="Hsiao Y.Y."/>
            <person name="Qi Y."/>
            <person name="Fu T."/>
            <person name="Tang G.D."/>
            <person name="Zhang D."/>
            <person name="Sun W.H."/>
            <person name="Liu D.K."/>
            <person name="Li Y."/>
            <person name="Chen G.Z."/>
            <person name="Liu X.D."/>
            <person name="Liao X.Y."/>
            <person name="Jiang Y.T."/>
            <person name="Yu X."/>
            <person name="Hao Y."/>
            <person name="Huang J."/>
            <person name="Zhao X.W."/>
            <person name="Ke S."/>
            <person name="Chen Y.Y."/>
            <person name="Wu W.L."/>
            <person name="Hsu J.L."/>
            <person name="Lin Y.F."/>
            <person name="Huang M.D."/>
            <person name="Li C.Y."/>
            <person name="Huang L."/>
            <person name="Wang Z.W."/>
            <person name="Zhao X."/>
            <person name="Zhong W.Y."/>
            <person name="Peng D.H."/>
            <person name="Ahmad S."/>
            <person name="Lan S."/>
            <person name="Zhang J.S."/>
            <person name="Tsai W.C."/>
            <person name="Van de Peer Y."/>
            <person name="Liu Z.J."/>
        </authorList>
    </citation>
    <scope>NUCLEOTIDE SEQUENCE</scope>
    <source>
        <strain evidence="1">CP</strain>
    </source>
</reference>
<dbReference type="PANTHER" id="PTHR23082:SF0">
    <property type="entry name" value="GENERAL TRANSCRIPTION FACTOR 3C POLYPEPTIDE 3"/>
    <property type="match status" value="1"/>
</dbReference>
<reference evidence="1" key="2">
    <citation type="submission" date="2023-06" db="EMBL/GenBank/DDBJ databases">
        <authorList>
            <person name="Ma L."/>
            <person name="Liu K.-W."/>
            <person name="Li Z."/>
            <person name="Hsiao Y.-Y."/>
            <person name="Qi Y."/>
            <person name="Fu T."/>
            <person name="Tang G."/>
            <person name="Zhang D."/>
            <person name="Sun W.-H."/>
            <person name="Liu D.-K."/>
            <person name="Li Y."/>
            <person name="Chen G.-Z."/>
            <person name="Liu X.-D."/>
            <person name="Liao X.-Y."/>
            <person name="Jiang Y.-T."/>
            <person name="Yu X."/>
            <person name="Hao Y."/>
            <person name="Huang J."/>
            <person name="Zhao X.-W."/>
            <person name="Ke S."/>
            <person name="Chen Y.-Y."/>
            <person name="Wu W.-L."/>
            <person name="Hsu J.-L."/>
            <person name="Lin Y.-F."/>
            <person name="Huang M.-D."/>
            <person name="Li C.-Y."/>
            <person name="Huang L."/>
            <person name="Wang Z.-W."/>
            <person name="Zhao X."/>
            <person name="Zhong W.-Y."/>
            <person name="Peng D.-H."/>
            <person name="Ahmad S."/>
            <person name="Lan S."/>
            <person name="Zhang J.-S."/>
            <person name="Tsai W.-C."/>
            <person name="Van De Peer Y."/>
            <person name="Liu Z.-J."/>
        </authorList>
    </citation>
    <scope>NUCLEOTIDE SEQUENCE</scope>
    <source>
        <strain evidence="1">CP</strain>
        <tissue evidence="1">Leaves</tissue>
    </source>
</reference>
<proteinExistence type="predicted"/>
<keyword evidence="2" id="KW-1185">Reference proteome</keyword>
<dbReference type="InterPro" id="IPR011990">
    <property type="entry name" value="TPR-like_helical_dom_sf"/>
</dbReference>
<evidence type="ECO:0000313" key="2">
    <source>
        <dbReference type="Proteomes" id="UP001180020"/>
    </source>
</evidence>
<protein>
    <submittedName>
        <fullName evidence="1">Uncharacterized protein</fullName>
    </submittedName>
</protein>
<dbReference type="InterPro" id="IPR039340">
    <property type="entry name" value="Tfc4/TFIIIC-102/Sfc4"/>
</dbReference>
<name>A0AAV9FEZ2_ACOCL</name>
<sequence length="183" mass="20934">MDTSPPKENPKGTLCKALASLKRYWEALEIINHCLKFVSNTIPVEKLELRSLGAQIAYKTTDPKHGYDCARYMVQQRPYNVAAWNCYYKVVSRLVGKYGKHAKFLNAVHNKFPDCVPPMIINGHQFSMISQHQTAAREYLEAYKAQPGNPLISLCAGKYSFPYLVNKRQTMRMFEGAIQKREA</sequence>
<organism evidence="1 2">
    <name type="scientific">Acorus calamus</name>
    <name type="common">Sweet flag</name>
    <dbReference type="NCBI Taxonomy" id="4465"/>
    <lineage>
        <taxon>Eukaryota</taxon>
        <taxon>Viridiplantae</taxon>
        <taxon>Streptophyta</taxon>
        <taxon>Embryophyta</taxon>
        <taxon>Tracheophyta</taxon>
        <taxon>Spermatophyta</taxon>
        <taxon>Magnoliopsida</taxon>
        <taxon>Liliopsida</taxon>
        <taxon>Acoraceae</taxon>
        <taxon>Acorus</taxon>
    </lineage>
</organism>
<accession>A0AAV9FEZ2</accession>